<keyword evidence="4" id="KW-1185">Reference proteome</keyword>
<evidence type="ECO:0000256" key="1">
    <source>
        <dbReference type="SAM" id="SignalP"/>
    </source>
</evidence>
<name>A0A238ZFR2_9BACT</name>
<feature type="signal peptide" evidence="1">
    <location>
        <begin position="1"/>
        <end position="23"/>
    </location>
</feature>
<gene>
    <name evidence="3" type="ORF">SAMN06269173_1083</name>
</gene>
<proteinExistence type="predicted"/>
<protein>
    <recommendedName>
        <fullName evidence="2">DUF6799 domain-containing protein</fullName>
    </recommendedName>
</protein>
<sequence length="190" mass="20147">MKRILLPAAALFASLALASTATAQTATPAAATSASSERYLMQNGQVVLMQGGRPSAISKNVVLRNGTKINYKSGIVELPGGKMTTLKEGDYVRPDGGIVFATPSSAAQARGDNSVPTSAQFDKYVDTRPAPNSSADVEARLTVLNNKITLMGEKIQLLNQKISLLSTNAQRPTDTSQLDQQIKDLDAKLK</sequence>
<dbReference type="EMBL" id="FZNS01000008">
    <property type="protein sequence ID" value="SNR82110.1"/>
    <property type="molecule type" value="Genomic_DNA"/>
</dbReference>
<evidence type="ECO:0000313" key="4">
    <source>
        <dbReference type="Proteomes" id="UP000198310"/>
    </source>
</evidence>
<feature type="domain" description="DUF6799" evidence="2">
    <location>
        <begin position="38"/>
        <end position="97"/>
    </location>
</feature>
<evidence type="ECO:0000259" key="2">
    <source>
        <dbReference type="Pfam" id="PF20606"/>
    </source>
</evidence>
<dbReference type="Proteomes" id="UP000198310">
    <property type="component" value="Unassembled WGS sequence"/>
</dbReference>
<dbReference type="RefSeq" id="WP_089333515.1">
    <property type="nucleotide sequence ID" value="NZ_FZNS01000008.1"/>
</dbReference>
<organism evidence="3 4">
    <name type="scientific">Hymenobacter mucosus</name>
    <dbReference type="NCBI Taxonomy" id="1411120"/>
    <lineage>
        <taxon>Bacteria</taxon>
        <taxon>Pseudomonadati</taxon>
        <taxon>Bacteroidota</taxon>
        <taxon>Cytophagia</taxon>
        <taxon>Cytophagales</taxon>
        <taxon>Hymenobacteraceae</taxon>
        <taxon>Hymenobacter</taxon>
    </lineage>
</organism>
<keyword evidence="1" id="KW-0732">Signal</keyword>
<evidence type="ECO:0000313" key="3">
    <source>
        <dbReference type="EMBL" id="SNR82110.1"/>
    </source>
</evidence>
<accession>A0A238ZFR2</accession>
<feature type="chain" id="PRO_5013099578" description="DUF6799 domain-containing protein" evidence="1">
    <location>
        <begin position="24"/>
        <end position="190"/>
    </location>
</feature>
<reference evidence="4" key="1">
    <citation type="submission" date="2017-06" db="EMBL/GenBank/DDBJ databases">
        <authorList>
            <person name="Varghese N."/>
            <person name="Submissions S."/>
        </authorList>
    </citation>
    <scope>NUCLEOTIDE SEQUENCE [LARGE SCALE GENOMIC DNA]</scope>
    <source>
        <strain evidence="4">DSM 28041</strain>
    </source>
</reference>
<dbReference type="Pfam" id="PF20606">
    <property type="entry name" value="DUF6799"/>
    <property type="match status" value="1"/>
</dbReference>
<dbReference type="AlphaFoldDB" id="A0A238ZFR2"/>
<dbReference type="InterPro" id="IPR046478">
    <property type="entry name" value="DUF6799"/>
</dbReference>